<feature type="compositionally biased region" description="Basic and acidic residues" evidence="2">
    <location>
        <begin position="429"/>
        <end position="445"/>
    </location>
</feature>
<dbReference type="Gene3D" id="3.40.50.1820">
    <property type="entry name" value="alpha/beta hydrolase"/>
    <property type="match status" value="1"/>
</dbReference>
<dbReference type="EMBL" id="LR031569">
    <property type="protein sequence ID" value="VDC68844.1"/>
    <property type="molecule type" value="Genomic_DNA"/>
</dbReference>
<feature type="chain" id="PRO_5018280962" description="Palmitoyl protein thioesterase family protein" evidence="3">
    <location>
        <begin position="24"/>
        <end position="468"/>
    </location>
</feature>
<reference evidence="4" key="1">
    <citation type="submission" date="2018-11" db="EMBL/GenBank/DDBJ databases">
        <authorList>
            <consortium name="Genoscope - CEA"/>
            <person name="William W."/>
        </authorList>
    </citation>
    <scope>NUCLEOTIDE SEQUENCE</scope>
</reference>
<sequence length="468" mass="52306">MEKKRFGLAAAVVFLALVQVSVSVPFIVLHGIAAACSEGKEANFTQLLSNFSGSPGFCLEVGNGELDSWFMPLAKQAEIACEKVKQMKELRQGYNIVGRSQGNLVARGLIEFCDGGPPVYNYVSLAGPHAGISSVPMCGSGLWCEIADELIKSDIYSDFIQDHLAPSGYLKIPTEMKKYLESSKYLPKLNNEIPNQRNSTYKERFASLHNLVLIMFEDDKVIVPKDSSWFGFYPDGDFGPLLTVRETKLFKEDWIGLKPLVDTGKVEFVHERVRECILRYMSKEETARHLRDRYQIADVCTEIDSPPKGESDKAPRLCSDTRAREQEQQVRESARSQVPEDAAYAHDGNPIAFVEQSSSKAGQSQALEKQTLQASHQQQPVYPTEFWQNLSTTLGRIQCNTDQMVKLMTDGHGFAAHPSAVGSSKRRRVEREKERGDTVEAEKLQDQNLQLPEQTHGESRGTNAAKKH</sequence>
<accession>A0A3P5YZ30</accession>
<protein>
    <recommendedName>
        <fullName evidence="5">Palmitoyl protein thioesterase family protein</fullName>
    </recommendedName>
</protein>
<feature type="signal peptide" evidence="3">
    <location>
        <begin position="1"/>
        <end position="23"/>
    </location>
</feature>
<dbReference type="InterPro" id="IPR029058">
    <property type="entry name" value="AB_hydrolase_fold"/>
</dbReference>
<dbReference type="PANTHER" id="PTHR11247:SF56">
    <property type="entry name" value="PALMITOYL PROTEIN THIOESTERASE FAMILY PROTEIN"/>
    <property type="match status" value="1"/>
</dbReference>
<dbReference type="AlphaFoldDB" id="A0A3P5YZ30"/>
<keyword evidence="1" id="KW-0378">Hydrolase</keyword>
<evidence type="ECO:0000256" key="2">
    <source>
        <dbReference type="SAM" id="MobiDB-lite"/>
    </source>
</evidence>
<dbReference type="SUPFAM" id="SSF53474">
    <property type="entry name" value="alpha/beta-Hydrolases"/>
    <property type="match status" value="1"/>
</dbReference>
<feature type="compositionally biased region" description="Basic and acidic residues" evidence="2">
    <location>
        <begin position="305"/>
        <end position="334"/>
    </location>
</feature>
<evidence type="ECO:0008006" key="5">
    <source>
        <dbReference type="Google" id="ProtNLM"/>
    </source>
</evidence>
<evidence type="ECO:0000313" key="4">
    <source>
        <dbReference type="EMBL" id="VDC68844.1"/>
    </source>
</evidence>
<organism evidence="4">
    <name type="scientific">Brassica campestris</name>
    <name type="common">Field mustard</name>
    <dbReference type="NCBI Taxonomy" id="3711"/>
    <lineage>
        <taxon>Eukaryota</taxon>
        <taxon>Viridiplantae</taxon>
        <taxon>Streptophyta</taxon>
        <taxon>Embryophyta</taxon>
        <taxon>Tracheophyta</taxon>
        <taxon>Spermatophyta</taxon>
        <taxon>Magnoliopsida</taxon>
        <taxon>eudicotyledons</taxon>
        <taxon>Gunneridae</taxon>
        <taxon>Pentapetalae</taxon>
        <taxon>rosids</taxon>
        <taxon>malvids</taxon>
        <taxon>Brassicales</taxon>
        <taxon>Brassicaceae</taxon>
        <taxon>Brassiceae</taxon>
        <taxon>Brassica</taxon>
    </lineage>
</organism>
<feature type="region of interest" description="Disordered" evidence="2">
    <location>
        <begin position="356"/>
        <end position="379"/>
    </location>
</feature>
<gene>
    <name evidence="4" type="ORF">BRAA06T27384Z</name>
</gene>
<feature type="region of interest" description="Disordered" evidence="2">
    <location>
        <begin position="302"/>
        <end position="342"/>
    </location>
</feature>
<dbReference type="GO" id="GO:0016787">
    <property type="term" value="F:hydrolase activity"/>
    <property type="evidence" value="ECO:0007669"/>
    <property type="project" value="UniProtKB-KW"/>
</dbReference>
<dbReference type="Pfam" id="PF02089">
    <property type="entry name" value="Palm_thioest"/>
    <property type="match status" value="1"/>
</dbReference>
<proteinExistence type="predicted"/>
<evidence type="ECO:0000256" key="3">
    <source>
        <dbReference type="SAM" id="SignalP"/>
    </source>
</evidence>
<evidence type="ECO:0000256" key="1">
    <source>
        <dbReference type="ARBA" id="ARBA00022801"/>
    </source>
</evidence>
<name>A0A3P5YZ30_BRACM</name>
<feature type="region of interest" description="Disordered" evidence="2">
    <location>
        <begin position="414"/>
        <end position="468"/>
    </location>
</feature>
<dbReference type="PANTHER" id="PTHR11247">
    <property type="entry name" value="PALMITOYL-PROTEIN THIOESTERASE/DOLICHYLDIPHOSPHATASE 1"/>
    <property type="match status" value="1"/>
</dbReference>
<keyword evidence="3" id="KW-0732">Signal</keyword>